<protein>
    <submittedName>
        <fullName evidence="1 2">Uncharacterized protein</fullName>
    </submittedName>
</protein>
<proteinExistence type="predicted"/>
<evidence type="ECO:0000313" key="1">
    <source>
        <dbReference type="EMBL" id="EEC07261.1"/>
    </source>
</evidence>
<dbReference type="InParanoid" id="B7PKY9"/>
<gene>
    <name evidence="2" type="primary">8054028</name>
    <name evidence="1" type="ORF">IscW_ISCW018600</name>
</gene>
<dbReference type="VEuPathDB" id="VectorBase:ISCI018600"/>
<dbReference type="EnsemblMetazoa" id="ISCW018600-RA">
    <property type="protein sequence ID" value="ISCW018600-PA"/>
    <property type="gene ID" value="ISCW018600"/>
</dbReference>
<sequence length="58" mass="6571">GTNYRLTLRVVESVCVLTSPYSREVCVAKEDVARRRCVAVVYEDLQGEWTVSSYDCVP</sequence>
<dbReference type="Proteomes" id="UP000001555">
    <property type="component" value="Unassembled WGS sequence"/>
</dbReference>
<evidence type="ECO:0000313" key="2">
    <source>
        <dbReference type="EnsemblMetazoa" id="ISCW018600-PA"/>
    </source>
</evidence>
<organism>
    <name type="scientific">Ixodes scapularis</name>
    <name type="common">Black-legged tick</name>
    <name type="synonym">Deer tick</name>
    <dbReference type="NCBI Taxonomy" id="6945"/>
    <lineage>
        <taxon>Eukaryota</taxon>
        <taxon>Metazoa</taxon>
        <taxon>Ecdysozoa</taxon>
        <taxon>Arthropoda</taxon>
        <taxon>Chelicerata</taxon>
        <taxon>Arachnida</taxon>
        <taxon>Acari</taxon>
        <taxon>Parasitiformes</taxon>
        <taxon>Ixodida</taxon>
        <taxon>Ixodoidea</taxon>
        <taxon>Ixodidae</taxon>
        <taxon>Ixodinae</taxon>
        <taxon>Ixodes</taxon>
    </lineage>
</organism>
<dbReference type="SUPFAM" id="SSF54403">
    <property type="entry name" value="Cystatin/monellin"/>
    <property type="match status" value="1"/>
</dbReference>
<accession>B7PKY9</accession>
<dbReference type="VEuPathDB" id="VectorBase:ISCW018600"/>
<dbReference type="EMBL" id="ABJB010328762">
    <property type="status" value="NOT_ANNOTATED_CDS"/>
    <property type="molecule type" value="Genomic_DNA"/>
</dbReference>
<dbReference type="Gene3D" id="3.10.450.10">
    <property type="match status" value="1"/>
</dbReference>
<dbReference type="EMBL" id="DS737013">
    <property type="protein sequence ID" value="EEC07261.1"/>
    <property type="molecule type" value="Genomic_DNA"/>
</dbReference>
<reference evidence="2" key="2">
    <citation type="submission" date="2020-05" db="UniProtKB">
        <authorList>
            <consortium name="EnsemblMetazoa"/>
        </authorList>
    </citation>
    <scope>IDENTIFICATION</scope>
    <source>
        <strain evidence="2">wikel</strain>
    </source>
</reference>
<dbReference type="InterPro" id="IPR046350">
    <property type="entry name" value="Cystatin_sf"/>
</dbReference>
<dbReference type="PaxDb" id="6945-B7PKY9"/>
<dbReference type="HOGENOM" id="CLU_2984942_0_0_1"/>
<dbReference type="KEGG" id="isc:8054028"/>
<reference evidence="1 3" key="1">
    <citation type="submission" date="2008-03" db="EMBL/GenBank/DDBJ databases">
        <title>Annotation of Ixodes scapularis.</title>
        <authorList>
            <consortium name="Ixodes scapularis Genome Project Consortium"/>
            <person name="Caler E."/>
            <person name="Hannick L.I."/>
            <person name="Bidwell S."/>
            <person name="Joardar V."/>
            <person name="Thiagarajan M."/>
            <person name="Amedeo P."/>
            <person name="Galinsky K.J."/>
            <person name="Schobel S."/>
            <person name="Inman J."/>
            <person name="Hostetler J."/>
            <person name="Miller J."/>
            <person name="Hammond M."/>
            <person name="Megy K."/>
            <person name="Lawson D."/>
            <person name="Kodira C."/>
            <person name="Sutton G."/>
            <person name="Meyer J."/>
            <person name="Hill C.A."/>
            <person name="Birren B."/>
            <person name="Nene V."/>
            <person name="Collins F."/>
            <person name="Alarcon-Chaidez F."/>
            <person name="Wikel S."/>
            <person name="Strausberg R."/>
        </authorList>
    </citation>
    <scope>NUCLEOTIDE SEQUENCE [LARGE SCALE GENOMIC DNA]</scope>
    <source>
        <strain evidence="3">Wikel</strain>
        <strain evidence="1">Wikel colony</strain>
    </source>
</reference>
<dbReference type="VEuPathDB" id="VectorBase:ISCP_002490"/>
<dbReference type="AlphaFoldDB" id="B7PKY9"/>
<evidence type="ECO:0000313" key="3">
    <source>
        <dbReference type="Proteomes" id="UP000001555"/>
    </source>
</evidence>
<keyword evidence="3" id="KW-1185">Reference proteome</keyword>
<name>B7PKY9_IXOSC</name>
<feature type="non-terminal residue" evidence="1">
    <location>
        <position position="1"/>
    </location>
</feature>